<evidence type="ECO:0000313" key="2">
    <source>
        <dbReference type="Proteomes" id="UP001054252"/>
    </source>
</evidence>
<keyword evidence="2" id="KW-1185">Reference proteome</keyword>
<organism evidence="1 2">
    <name type="scientific">Rubroshorea leprosula</name>
    <dbReference type="NCBI Taxonomy" id="152421"/>
    <lineage>
        <taxon>Eukaryota</taxon>
        <taxon>Viridiplantae</taxon>
        <taxon>Streptophyta</taxon>
        <taxon>Embryophyta</taxon>
        <taxon>Tracheophyta</taxon>
        <taxon>Spermatophyta</taxon>
        <taxon>Magnoliopsida</taxon>
        <taxon>eudicotyledons</taxon>
        <taxon>Gunneridae</taxon>
        <taxon>Pentapetalae</taxon>
        <taxon>rosids</taxon>
        <taxon>malvids</taxon>
        <taxon>Malvales</taxon>
        <taxon>Dipterocarpaceae</taxon>
        <taxon>Rubroshorea</taxon>
    </lineage>
</organism>
<comment type="caution">
    <text evidence="1">The sequence shown here is derived from an EMBL/GenBank/DDBJ whole genome shotgun (WGS) entry which is preliminary data.</text>
</comment>
<dbReference type="AlphaFoldDB" id="A0AAV5MDK9"/>
<sequence>MQSALVKWKYRESVLKAVASSTGKNLKVRCLVRAEKRRKAGSNFAAGSGCGRKQNVQQTRKASCRNGKPTVQSRLEKVKPTLLTILQLELCVLQSI</sequence>
<accession>A0AAV5MDK9</accession>
<protein>
    <submittedName>
        <fullName evidence="1">Uncharacterized protein</fullName>
    </submittedName>
</protein>
<name>A0AAV5MDK9_9ROSI</name>
<dbReference type="EMBL" id="BPVZ01000240">
    <property type="protein sequence ID" value="GKV47911.1"/>
    <property type="molecule type" value="Genomic_DNA"/>
</dbReference>
<proteinExistence type="predicted"/>
<gene>
    <name evidence="1" type="ORF">SLEP1_g54761</name>
</gene>
<reference evidence="1 2" key="1">
    <citation type="journal article" date="2021" name="Commun. Biol.">
        <title>The genome of Shorea leprosula (Dipterocarpaceae) highlights the ecological relevance of drought in aseasonal tropical rainforests.</title>
        <authorList>
            <person name="Ng K.K.S."/>
            <person name="Kobayashi M.J."/>
            <person name="Fawcett J.A."/>
            <person name="Hatakeyama M."/>
            <person name="Paape T."/>
            <person name="Ng C.H."/>
            <person name="Ang C.C."/>
            <person name="Tnah L.H."/>
            <person name="Lee C.T."/>
            <person name="Nishiyama T."/>
            <person name="Sese J."/>
            <person name="O'Brien M.J."/>
            <person name="Copetti D."/>
            <person name="Mohd Noor M.I."/>
            <person name="Ong R.C."/>
            <person name="Putra M."/>
            <person name="Sireger I.Z."/>
            <person name="Indrioko S."/>
            <person name="Kosugi Y."/>
            <person name="Izuno A."/>
            <person name="Isagi Y."/>
            <person name="Lee S.L."/>
            <person name="Shimizu K.K."/>
        </authorList>
    </citation>
    <scope>NUCLEOTIDE SEQUENCE [LARGE SCALE GENOMIC DNA]</scope>
    <source>
        <strain evidence="1">214</strain>
    </source>
</reference>
<dbReference type="Proteomes" id="UP001054252">
    <property type="component" value="Unassembled WGS sequence"/>
</dbReference>
<evidence type="ECO:0000313" key="1">
    <source>
        <dbReference type="EMBL" id="GKV47911.1"/>
    </source>
</evidence>